<dbReference type="InterPro" id="IPR008615">
    <property type="entry name" value="FNIP"/>
</dbReference>
<evidence type="ECO:0000313" key="2">
    <source>
        <dbReference type="EMBL" id="KAK5575202.1"/>
    </source>
</evidence>
<dbReference type="EMBL" id="JAVFKY010000006">
    <property type="protein sequence ID" value="KAK5575202.1"/>
    <property type="molecule type" value="Genomic_DNA"/>
</dbReference>
<dbReference type="Proteomes" id="UP001344447">
    <property type="component" value="Unassembled WGS sequence"/>
</dbReference>
<evidence type="ECO:0000313" key="3">
    <source>
        <dbReference type="Proteomes" id="UP001344447"/>
    </source>
</evidence>
<organism evidence="2 3">
    <name type="scientific">Dictyostelium firmibasis</name>
    <dbReference type="NCBI Taxonomy" id="79012"/>
    <lineage>
        <taxon>Eukaryota</taxon>
        <taxon>Amoebozoa</taxon>
        <taxon>Evosea</taxon>
        <taxon>Eumycetozoa</taxon>
        <taxon>Dictyostelia</taxon>
        <taxon>Dictyosteliales</taxon>
        <taxon>Dictyosteliaceae</taxon>
        <taxon>Dictyostelium</taxon>
    </lineage>
</organism>
<sequence length="484" mass="55858">MNQTKLNNDDMFLKIFRNIILRKEIFNQMKLLNKHEHYHFKSLKELKENKFKEYISNISFYNGFNDDNFNEETILICDNNYCYNDIIIKFINFGNSFNQLFHLTNFSCILIIEFGDSFNQKLSNKDMLPKSLTSLTLGNKFNQELIPFKSLPIGLKYLKLGNSFNQGIEIGSLPNELEILILGDSFKSIINPKSIPSKLKELEFGLQWNHSLYYQELYSLIYLEKLKFKCFNQPIYDEKLKKSFLPPNLKELRFILNFNKTISNGLPKSLRVLELGQHFSKQIYCNVLPYSLESLDLGKSYYFSIGENVLPNSLLSIKFSPCSLQDVVFTKNIKSISIGYYFKSLHSVGPYVESLEIDKIIPGIPNTIRNLKFSSNFNNLNDSITIIPSSIKSLDTGITFNQPLKHGLLSNSITSLTFGDSFNQPIEKGSISTSNVKHLKFGTSFLYPLDGNYLPCKLETLTLSKKYPKNYLKNISKSIKIFFI</sequence>
<dbReference type="AlphaFoldDB" id="A0AAN7TSW7"/>
<protein>
    <recommendedName>
        <fullName evidence="4">FNIP repeat-containing protein</fullName>
    </recommendedName>
</protein>
<comment type="caution">
    <text evidence="2">The sequence shown here is derived from an EMBL/GenBank/DDBJ whole genome shotgun (WGS) entry which is preliminary data.</text>
</comment>
<keyword evidence="1" id="KW-0677">Repeat</keyword>
<keyword evidence="3" id="KW-1185">Reference proteome</keyword>
<evidence type="ECO:0000256" key="1">
    <source>
        <dbReference type="ARBA" id="ARBA00022737"/>
    </source>
</evidence>
<reference evidence="2 3" key="1">
    <citation type="submission" date="2023-11" db="EMBL/GenBank/DDBJ databases">
        <title>Dfirmibasis_genome.</title>
        <authorList>
            <person name="Edelbroek B."/>
            <person name="Kjellin J."/>
            <person name="Jerlstrom-Hultqvist J."/>
            <person name="Soderbom F."/>
        </authorList>
    </citation>
    <scope>NUCLEOTIDE SEQUENCE [LARGE SCALE GENOMIC DNA]</scope>
    <source>
        <strain evidence="2 3">TNS-C-14</strain>
    </source>
</reference>
<dbReference type="SUPFAM" id="SSF52058">
    <property type="entry name" value="L domain-like"/>
    <property type="match status" value="1"/>
</dbReference>
<accession>A0AAN7TSW7</accession>
<dbReference type="InterPro" id="IPR051251">
    <property type="entry name" value="STK_FNIP-Repeat"/>
</dbReference>
<dbReference type="PANTHER" id="PTHR32134:SF92">
    <property type="entry name" value="FNIP REPEAT-CONTAINING PROTEIN"/>
    <property type="match status" value="1"/>
</dbReference>
<dbReference type="PANTHER" id="PTHR32134">
    <property type="entry name" value="FNIP REPEAT-CONTAINING PROTEIN"/>
    <property type="match status" value="1"/>
</dbReference>
<evidence type="ECO:0008006" key="4">
    <source>
        <dbReference type="Google" id="ProtNLM"/>
    </source>
</evidence>
<proteinExistence type="predicted"/>
<gene>
    <name evidence="2" type="ORF">RB653_010458</name>
</gene>
<dbReference type="Pfam" id="PF05725">
    <property type="entry name" value="FNIP"/>
    <property type="match status" value="5"/>
</dbReference>
<name>A0AAN7TSW7_9MYCE</name>